<evidence type="ECO:0000313" key="3">
    <source>
        <dbReference type="Proteomes" id="UP000054498"/>
    </source>
</evidence>
<gene>
    <name evidence="2" type="ORF">MNEG_11953</name>
</gene>
<dbReference type="GeneID" id="25729267"/>
<dbReference type="InterPro" id="IPR015943">
    <property type="entry name" value="WD40/YVTN_repeat-like_dom_sf"/>
</dbReference>
<dbReference type="EMBL" id="KK103203">
    <property type="protein sequence ID" value="KIY96010.1"/>
    <property type="molecule type" value="Genomic_DNA"/>
</dbReference>
<evidence type="ECO:0000256" key="1">
    <source>
        <dbReference type="SAM" id="MobiDB-lite"/>
    </source>
</evidence>
<sequence>MDAEGPYAPGGRHDGDVGPRALRQADIASFLVPSSEHAADRAQHDNHDEPAAPSGRRLSHDAVGASLRSLNMCLNLCNRQLGGGWQPRRGTMQHCGAGRRQQTFSVAAGADSAALSGAPPRKTCTHTLAANSGGLMLAAATAEGVSILSTCELRRAAADYDRFGTHHPSRVRNFAGVGPALLQPVTHAVRPNTRLSKVAWCPDVPELLASGGANGGWLHYVRPSGAADSWPLPCSPGAGGWTGLADLEWLPGRRRALVGSSASNGVLLWDSGEGGGRRGAVSLDSKKLGRADCLAALPGGDLVMGGCGSGKLVIWDLRMASSSVRNFGAASKAVLRQVDVARRVQLYYSGGDAAGDDDACAHAGAAAAGGGVAAGGRAAGLGGGGGCFFSQLLPCPWDARLLAFVQTDLQVGQAATAPGGL</sequence>
<dbReference type="RefSeq" id="XP_013895030.1">
    <property type="nucleotide sequence ID" value="XM_014039576.1"/>
</dbReference>
<dbReference type="SUPFAM" id="SSF101898">
    <property type="entry name" value="NHL repeat"/>
    <property type="match status" value="1"/>
</dbReference>
<evidence type="ECO:0000313" key="2">
    <source>
        <dbReference type="EMBL" id="KIY96010.1"/>
    </source>
</evidence>
<protein>
    <submittedName>
        <fullName evidence="2">Uncharacterized protein</fullName>
    </submittedName>
</protein>
<dbReference type="KEGG" id="mng:MNEG_11953"/>
<keyword evidence="3" id="KW-1185">Reference proteome</keyword>
<dbReference type="Gene3D" id="2.130.10.10">
    <property type="entry name" value="YVTN repeat-like/Quinoprotein amine dehydrogenase"/>
    <property type="match status" value="1"/>
</dbReference>
<proteinExistence type="predicted"/>
<dbReference type="Proteomes" id="UP000054498">
    <property type="component" value="Unassembled WGS sequence"/>
</dbReference>
<name>A0A0D2MMK3_9CHLO</name>
<feature type="compositionally biased region" description="Basic and acidic residues" evidence="1">
    <location>
        <begin position="37"/>
        <end position="50"/>
    </location>
</feature>
<dbReference type="AlphaFoldDB" id="A0A0D2MMK3"/>
<organism evidence="2 3">
    <name type="scientific">Monoraphidium neglectum</name>
    <dbReference type="NCBI Taxonomy" id="145388"/>
    <lineage>
        <taxon>Eukaryota</taxon>
        <taxon>Viridiplantae</taxon>
        <taxon>Chlorophyta</taxon>
        <taxon>core chlorophytes</taxon>
        <taxon>Chlorophyceae</taxon>
        <taxon>CS clade</taxon>
        <taxon>Sphaeropleales</taxon>
        <taxon>Selenastraceae</taxon>
        <taxon>Monoraphidium</taxon>
    </lineage>
</organism>
<dbReference type="OrthoDB" id="10472713at2759"/>
<feature type="region of interest" description="Disordered" evidence="1">
    <location>
        <begin position="34"/>
        <end position="57"/>
    </location>
</feature>
<accession>A0A0D2MMK3</accession>
<reference evidence="2 3" key="1">
    <citation type="journal article" date="2013" name="BMC Genomics">
        <title>Reconstruction of the lipid metabolism for the microalga Monoraphidium neglectum from its genome sequence reveals characteristics suitable for biofuel production.</title>
        <authorList>
            <person name="Bogen C."/>
            <person name="Al-Dilaimi A."/>
            <person name="Albersmeier A."/>
            <person name="Wichmann J."/>
            <person name="Grundmann M."/>
            <person name="Rupp O."/>
            <person name="Lauersen K.J."/>
            <person name="Blifernez-Klassen O."/>
            <person name="Kalinowski J."/>
            <person name="Goesmann A."/>
            <person name="Mussgnug J.H."/>
            <person name="Kruse O."/>
        </authorList>
    </citation>
    <scope>NUCLEOTIDE SEQUENCE [LARGE SCALE GENOMIC DNA]</scope>
    <source>
        <strain evidence="2 3">SAG 48.87</strain>
    </source>
</reference>